<gene>
    <name evidence="2" type="ORF">S06H3_16547</name>
</gene>
<sequence length="186" mass="20762">MWSYINEMAVGRPCPTFRRFARSRGCENPNHNSDLDIDPQNSYTMNGYLGSIQEGGVLKEAELRDPKGVFFFAEENPWSVRPDHPKFRARWLSAPLSTKALDDMVLLVTPTPQAEDCFATYHDAPRGDLNRGSGHVVFIDGHVNLIRAEDQLRKTMHGGNSRLGPAGNLSWAWANKSPPPGGWDAQ</sequence>
<name>X1MGD4_9ZZZZ</name>
<accession>X1MGD4</accession>
<protein>
    <submittedName>
        <fullName evidence="2">Uncharacterized protein</fullName>
    </submittedName>
</protein>
<evidence type="ECO:0000256" key="1">
    <source>
        <dbReference type="SAM" id="MobiDB-lite"/>
    </source>
</evidence>
<reference evidence="2" key="1">
    <citation type="journal article" date="2014" name="Front. Microbiol.">
        <title>High frequency of phylogenetically diverse reductive dehalogenase-homologous genes in deep subseafloor sedimentary metagenomes.</title>
        <authorList>
            <person name="Kawai M."/>
            <person name="Futagami T."/>
            <person name="Toyoda A."/>
            <person name="Takaki Y."/>
            <person name="Nishi S."/>
            <person name="Hori S."/>
            <person name="Arai W."/>
            <person name="Tsubouchi T."/>
            <person name="Morono Y."/>
            <person name="Uchiyama I."/>
            <person name="Ito T."/>
            <person name="Fujiyama A."/>
            <person name="Inagaki F."/>
            <person name="Takami H."/>
        </authorList>
    </citation>
    <scope>NUCLEOTIDE SEQUENCE</scope>
    <source>
        <strain evidence="2">Expedition CK06-06</strain>
    </source>
</reference>
<comment type="caution">
    <text evidence="2">The sequence shown here is derived from an EMBL/GenBank/DDBJ whole genome shotgun (WGS) entry which is preliminary data.</text>
</comment>
<dbReference type="AlphaFoldDB" id="X1MGD4"/>
<evidence type="ECO:0000313" key="2">
    <source>
        <dbReference type="EMBL" id="GAI17131.1"/>
    </source>
</evidence>
<dbReference type="EMBL" id="BARV01008191">
    <property type="protein sequence ID" value="GAI17131.1"/>
    <property type="molecule type" value="Genomic_DNA"/>
</dbReference>
<feature type="compositionally biased region" description="Pro residues" evidence="1">
    <location>
        <begin position="177"/>
        <end position="186"/>
    </location>
</feature>
<proteinExistence type="predicted"/>
<feature type="region of interest" description="Disordered" evidence="1">
    <location>
        <begin position="167"/>
        <end position="186"/>
    </location>
</feature>
<organism evidence="2">
    <name type="scientific">marine sediment metagenome</name>
    <dbReference type="NCBI Taxonomy" id="412755"/>
    <lineage>
        <taxon>unclassified sequences</taxon>
        <taxon>metagenomes</taxon>
        <taxon>ecological metagenomes</taxon>
    </lineage>
</organism>